<comment type="caution">
    <text evidence="3">The sequence shown here is derived from an EMBL/GenBank/DDBJ whole genome shotgun (WGS) entry which is preliminary data.</text>
</comment>
<dbReference type="PROSITE" id="PS51450">
    <property type="entry name" value="LRR"/>
    <property type="match status" value="2"/>
</dbReference>
<protein>
    <submittedName>
        <fullName evidence="3">Partial</fullName>
    </submittedName>
</protein>
<dbReference type="InterPro" id="IPR025875">
    <property type="entry name" value="Leu-rich_rpt_4"/>
</dbReference>
<dbReference type="EMBL" id="CATOUU010001077">
    <property type="protein sequence ID" value="CAI9970616.1"/>
    <property type="molecule type" value="Genomic_DNA"/>
</dbReference>
<evidence type="ECO:0000313" key="3">
    <source>
        <dbReference type="EMBL" id="CAI9970616.1"/>
    </source>
</evidence>
<dbReference type="EMBL" id="CAXDID020000513">
    <property type="protein sequence ID" value="CAL6098786.1"/>
    <property type="molecule type" value="Genomic_DNA"/>
</dbReference>
<dbReference type="PANTHER" id="PTHR46652:SF3">
    <property type="entry name" value="LEUCINE-RICH REPEAT-CONTAINING PROTEIN 9"/>
    <property type="match status" value="1"/>
</dbReference>
<dbReference type="Pfam" id="PF12799">
    <property type="entry name" value="LRR_4"/>
    <property type="match status" value="1"/>
</dbReference>
<name>A0AA86UZJ0_9EUKA</name>
<evidence type="ECO:0000313" key="5">
    <source>
        <dbReference type="Proteomes" id="UP001642409"/>
    </source>
</evidence>
<dbReference type="Proteomes" id="UP001642409">
    <property type="component" value="Unassembled WGS sequence"/>
</dbReference>
<evidence type="ECO:0000256" key="1">
    <source>
        <dbReference type="ARBA" id="ARBA00022614"/>
    </source>
</evidence>
<evidence type="ECO:0000256" key="2">
    <source>
        <dbReference type="ARBA" id="ARBA00022737"/>
    </source>
</evidence>
<accession>A0AA86UZJ0</accession>
<keyword evidence="2" id="KW-0677">Repeat</keyword>
<dbReference type="PANTHER" id="PTHR46652">
    <property type="entry name" value="LEUCINE-RICH REPEAT AND IQ DOMAIN-CONTAINING PROTEIN 1-RELATED"/>
    <property type="match status" value="1"/>
</dbReference>
<sequence>MSHLAIRNKADLLNHFCSQQKLEIINIQQLNVQLKIKVTSDVWEDALKRDLLSFNQEFIHNSKSFEYSCQNARCFNLISFLSNLSTLDLSYNKISDISAISNLKCLKYLDLSVNDIEDIQTLETIPSLTELHLFSNKISSYTISLPNLIDLSLGMNVKLQDKSGIQQSPNLLYLDLTGTDTVVNTIPYQLFNLIKLVLTTNNITELAYISNFVEIQSLFLNVNQQLQNIEPLKYCTQLTELDMSFTDVADIWPLQFMKNLKSLTMSTVKVIDLHPLQYLHKLEQIIIPHAQVIDVSPLSNLPNIKQLSLMYNKIQNWDPIKHHKNFSKLIDEDREEYYELINQNVPTPNEIKFYNKIMSVHSSHKLIRQIMNQNRKLKFRTSLTQTKSYFSAVLNNQIMTMNLQLEMLVKFIQNDISQTTIYLD</sequence>
<dbReference type="Pfam" id="PF13516">
    <property type="entry name" value="LRR_6"/>
    <property type="match status" value="1"/>
</dbReference>
<reference evidence="4 5" key="2">
    <citation type="submission" date="2024-07" db="EMBL/GenBank/DDBJ databases">
        <authorList>
            <person name="Akdeniz Z."/>
        </authorList>
    </citation>
    <scope>NUCLEOTIDE SEQUENCE [LARGE SCALE GENOMIC DNA]</scope>
</reference>
<dbReference type="InterPro" id="IPR001611">
    <property type="entry name" value="Leu-rich_rpt"/>
</dbReference>
<gene>
    <name evidence="3" type="ORF">HINF_LOCUS58261</name>
    <name evidence="4" type="ORF">HINF_LOCUS69771</name>
</gene>
<proteinExistence type="predicted"/>
<dbReference type="InterPro" id="IPR050836">
    <property type="entry name" value="SDS22/Internalin_LRR"/>
</dbReference>
<dbReference type="InterPro" id="IPR032675">
    <property type="entry name" value="LRR_dom_sf"/>
</dbReference>
<dbReference type="Gene3D" id="3.80.10.10">
    <property type="entry name" value="Ribonuclease Inhibitor"/>
    <property type="match status" value="2"/>
</dbReference>
<dbReference type="AlphaFoldDB" id="A0AA86UZJ0"/>
<dbReference type="SMART" id="SM00365">
    <property type="entry name" value="LRR_SD22"/>
    <property type="match status" value="3"/>
</dbReference>
<evidence type="ECO:0000313" key="4">
    <source>
        <dbReference type="EMBL" id="CAL6098786.1"/>
    </source>
</evidence>
<dbReference type="SUPFAM" id="SSF52058">
    <property type="entry name" value="L domain-like"/>
    <property type="match status" value="1"/>
</dbReference>
<keyword evidence="5" id="KW-1185">Reference proteome</keyword>
<organism evidence="3">
    <name type="scientific">Hexamita inflata</name>
    <dbReference type="NCBI Taxonomy" id="28002"/>
    <lineage>
        <taxon>Eukaryota</taxon>
        <taxon>Metamonada</taxon>
        <taxon>Diplomonadida</taxon>
        <taxon>Hexamitidae</taxon>
        <taxon>Hexamitinae</taxon>
        <taxon>Hexamita</taxon>
    </lineage>
</organism>
<reference evidence="3" key="1">
    <citation type="submission" date="2023-06" db="EMBL/GenBank/DDBJ databases">
        <authorList>
            <person name="Kurt Z."/>
        </authorList>
    </citation>
    <scope>NUCLEOTIDE SEQUENCE</scope>
</reference>
<keyword evidence="1" id="KW-0433">Leucine-rich repeat</keyword>